<dbReference type="InterPro" id="IPR024078">
    <property type="entry name" value="LmbE-like_dom_sf"/>
</dbReference>
<reference evidence="4" key="1">
    <citation type="journal article" date="2019" name="Int. J. Syst. Evol. Microbiol.">
        <title>The Global Catalogue of Microorganisms (GCM) 10K type strain sequencing project: providing services to taxonomists for standard genome sequencing and annotation.</title>
        <authorList>
            <consortium name="The Broad Institute Genomics Platform"/>
            <consortium name="The Broad Institute Genome Sequencing Center for Infectious Disease"/>
            <person name="Wu L."/>
            <person name="Ma J."/>
        </authorList>
    </citation>
    <scope>NUCLEOTIDE SEQUENCE [LARGE SCALE GENOMIC DNA]</scope>
    <source>
        <strain evidence="4">CGMCC 1.12990</strain>
    </source>
</reference>
<evidence type="ECO:0000313" key="4">
    <source>
        <dbReference type="Proteomes" id="UP000601361"/>
    </source>
</evidence>
<dbReference type="Proteomes" id="UP000601361">
    <property type="component" value="Unassembled WGS sequence"/>
</dbReference>
<dbReference type="PANTHER" id="PTHR42892:SF1">
    <property type="entry name" value="GLUCOSAMINE-6-PHOSPHATE ISOMERASE"/>
    <property type="match status" value="1"/>
</dbReference>
<evidence type="ECO:0000256" key="1">
    <source>
        <dbReference type="NCBIfam" id="TIGR00502"/>
    </source>
</evidence>
<dbReference type="RefSeq" id="WP_188557295.1">
    <property type="nucleotide sequence ID" value="NZ_BMGS01000003.1"/>
</dbReference>
<dbReference type="CDD" id="cd01399">
    <property type="entry name" value="GlcN6P_deaminase"/>
    <property type="match status" value="1"/>
</dbReference>
<comment type="caution">
    <text evidence="3">The sequence shown here is derived from an EMBL/GenBank/DDBJ whole genome shotgun (WGS) entry which is preliminary data.</text>
</comment>
<dbReference type="Pfam" id="PF01182">
    <property type="entry name" value="Glucosamine_iso"/>
    <property type="match status" value="1"/>
</dbReference>
<dbReference type="EC" id="3.5.99.6" evidence="1"/>
<accession>A0ABQ1WS49</accession>
<dbReference type="EMBL" id="BMGS01000003">
    <property type="protein sequence ID" value="GGG40606.1"/>
    <property type="molecule type" value="Genomic_DNA"/>
</dbReference>
<dbReference type="SUPFAM" id="SSF102588">
    <property type="entry name" value="LmbE-like"/>
    <property type="match status" value="1"/>
</dbReference>
<dbReference type="SUPFAM" id="SSF100950">
    <property type="entry name" value="NagB/RpiA/CoA transferase-like"/>
    <property type="match status" value="1"/>
</dbReference>
<organism evidence="3 4">
    <name type="scientific">Hymenobacter glacieicola</name>
    <dbReference type="NCBI Taxonomy" id="1562124"/>
    <lineage>
        <taxon>Bacteria</taxon>
        <taxon>Pseudomonadati</taxon>
        <taxon>Bacteroidota</taxon>
        <taxon>Cytophagia</taxon>
        <taxon>Cytophagales</taxon>
        <taxon>Hymenobacteraceae</taxon>
        <taxon>Hymenobacter</taxon>
    </lineage>
</organism>
<evidence type="ECO:0000259" key="2">
    <source>
        <dbReference type="Pfam" id="PF01182"/>
    </source>
</evidence>
<proteinExistence type="predicted"/>
<dbReference type="InterPro" id="IPR037171">
    <property type="entry name" value="NagB/RpiA_transferase-like"/>
</dbReference>
<dbReference type="InterPro" id="IPR004547">
    <property type="entry name" value="Glucosamine6P_isomerase"/>
</dbReference>
<sequence length="652" mass="73716">MDTAAELRAERLPTTIYADSERASVAVAQQIAELVRQRAAEGRMCVLGLATGSTPTRLYEELVRLHQQQGLSFRNVISFNLDEYYPMAPDSLQSYVRFMREYLFDHLDIESENIHIPDGTVPQEQVVEFCRQYEEQIQQAGGIDLQVLGIGRTGHIGFNEPGSGATSRTRLITLDHITRTDAASDFYGEENVPRRAITMGVGTILEARHIVLLAWGEGKAAVVKRMVEGDPTDSVPATYLQQHPHVQVVLDEAASAELTRVKTPWLVGSPLNWQDAATVRKAVTWLARTLQKPILKLTDEEYNENGLSGLLAESGLAYDINIRVFRQLQRTITGWPGGKPHADDTDRPERAAPFPKRVLIFSPHPDDDVISMGGTLLRLVDQGHDVHVAYQTSGNIAVFDDEAIRFAEFVADYDEAFRLDELPAETLYRRVADFLHQKHPGQVDSEEVQRIKGLIRRGEAKSACRYAGVPAQNAHFLDLPFYETGRVRKKPIGEDDIRLTIDLLQHLQPQQIYAAGDLSDPHGTHRVCLAAIFEAIRRLQAAETAWLSDCRVWLYRGAWQEWDIDQIEMAVPLSPQELARKRRAIFKHQSQKDRPLFPGADQREFWQRAEERNRTTARLYDQLGLPEYEAIEAFVRWKFEVAPAQGSDKSRA</sequence>
<evidence type="ECO:0000313" key="3">
    <source>
        <dbReference type="EMBL" id="GGG40606.1"/>
    </source>
</evidence>
<dbReference type="NCBIfam" id="TIGR00502">
    <property type="entry name" value="nagB"/>
    <property type="match status" value="1"/>
</dbReference>
<protein>
    <recommendedName>
        <fullName evidence="1">Glucosamine-6-phosphate deaminase</fullName>
        <ecNumber evidence="1">3.5.99.6</ecNumber>
    </recommendedName>
</protein>
<dbReference type="Pfam" id="PF02585">
    <property type="entry name" value="PIG-L"/>
    <property type="match status" value="1"/>
</dbReference>
<dbReference type="PANTHER" id="PTHR42892">
    <property type="entry name" value="GLUCOSAMINE-6-PHOSPHATE DEAMINASE-LIKE PROTEIN BT_0258-RELATED"/>
    <property type="match status" value="1"/>
</dbReference>
<dbReference type="NCBIfam" id="NF002557">
    <property type="entry name" value="PRK02122.1"/>
    <property type="match status" value="1"/>
</dbReference>
<gene>
    <name evidence="3" type="primary">gpi2</name>
    <name evidence="3" type="ORF">GCM10011378_16060</name>
</gene>
<dbReference type="Gene3D" id="3.40.50.1360">
    <property type="match status" value="1"/>
</dbReference>
<feature type="domain" description="Glucosamine/galactosamine-6-phosphate isomerase" evidence="2">
    <location>
        <begin position="19"/>
        <end position="242"/>
    </location>
</feature>
<dbReference type="InterPro" id="IPR052960">
    <property type="entry name" value="GlcN6P_deaminase-like"/>
</dbReference>
<keyword evidence="4" id="KW-1185">Reference proteome</keyword>
<dbReference type="Gene3D" id="3.40.50.10320">
    <property type="entry name" value="LmbE-like"/>
    <property type="match status" value="1"/>
</dbReference>
<dbReference type="InterPro" id="IPR003737">
    <property type="entry name" value="GlcNAc_PI_deacetylase-related"/>
</dbReference>
<dbReference type="InterPro" id="IPR006148">
    <property type="entry name" value="Glc/Gal-6P_isomerase"/>
</dbReference>
<name>A0ABQ1WS49_9BACT</name>